<evidence type="ECO:0000313" key="2">
    <source>
        <dbReference type="EMBL" id="KAH8479425.1"/>
    </source>
</evidence>
<comment type="caution">
    <text evidence="2">The sequence shown here is derived from an EMBL/GenBank/DDBJ whole genome shotgun (WGS) entry which is preliminary data.</text>
</comment>
<evidence type="ECO:0008006" key="4">
    <source>
        <dbReference type="Google" id="ProtNLM"/>
    </source>
</evidence>
<dbReference type="EMBL" id="JACEGQ020000205">
    <property type="protein sequence ID" value="KAH8479425.1"/>
    <property type="molecule type" value="Genomic_DNA"/>
</dbReference>
<dbReference type="PANTHER" id="PTHR34189:SF18">
    <property type="entry name" value="SERINE_THREONINE-KINASE RLCKVII PROTEIN"/>
    <property type="match status" value="1"/>
</dbReference>
<evidence type="ECO:0000256" key="1">
    <source>
        <dbReference type="SAM" id="Phobius"/>
    </source>
</evidence>
<proteinExistence type="predicted"/>
<gene>
    <name evidence="2" type="ORF">H0E87_031342</name>
</gene>
<name>A0A8T2WBA8_POPDE</name>
<dbReference type="PANTHER" id="PTHR34189">
    <property type="entry name" value="TRANSMEMBRANE PROTEIN"/>
    <property type="match status" value="1"/>
</dbReference>
<dbReference type="AlphaFoldDB" id="A0A8T2WBA8"/>
<keyword evidence="1" id="KW-0812">Transmembrane</keyword>
<dbReference type="Proteomes" id="UP000807159">
    <property type="component" value="Unassembled WGS sequence"/>
</dbReference>
<keyword evidence="3" id="KW-1185">Reference proteome</keyword>
<feature type="transmembrane region" description="Helical" evidence="1">
    <location>
        <begin position="57"/>
        <end position="75"/>
    </location>
</feature>
<keyword evidence="1" id="KW-0472">Membrane</keyword>
<evidence type="ECO:0000313" key="3">
    <source>
        <dbReference type="Proteomes" id="UP000807159"/>
    </source>
</evidence>
<reference evidence="2" key="1">
    <citation type="journal article" date="2021" name="J. Hered.">
        <title>Genome Assembly of Salicaceae Populus deltoides (Eastern Cottonwood) I-69 Based on Nanopore Sequencing and Hi-C Technologies.</title>
        <authorList>
            <person name="Bai S."/>
            <person name="Wu H."/>
            <person name="Zhang J."/>
            <person name="Pan Z."/>
            <person name="Zhao W."/>
            <person name="Li Z."/>
            <person name="Tong C."/>
        </authorList>
    </citation>
    <scope>NUCLEOTIDE SEQUENCE</scope>
    <source>
        <tissue evidence="2">Leaf</tissue>
    </source>
</reference>
<organism evidence="2 3">
    <name type="scientific">Populus deltoides</name>
    <name type="common">Eastern poplar</name>
    <name type="synonym">Eastern cottonwood</name>
    <dbReference type="NCBI Taxonomy" id="3696"/>
    <lineage>
        <taxon>Eukaryota</taxon>
        <taxon>Viridiplantae</taxon>
        <taxon>Streptophyta</taxon>
        <taxon>Embryophyta</taxon>
        <taxon>Tracheophyta</taxon>
        <taxon>Spermatophyta</taxon>
        <taxon>Magnoliopsida</taxon>
        <taxon>eudicotyledons</taxon>
        <taxon>Gunneridae</taxon>
        <taxon>Pentapetalae</taxon>
        <taxon>rosids</taxon>
        <taxon>fabids</taxon>
        <taxon>Malpighiales</taxon>
        <taxon>Salicaceae</taxon>
        <taxon>Saliceae</taxon>
        <taxon>Populus</taxon>
    </lineage>
</organism>
<sequence length="268" mass="30189">MQQRPINSLCRALVQDQDYIIEVEKHIREMKYAPRRMEKRSGYFRRLRIPNMMSDKWIHAIPMVVLLCLFTLWWFSYPVNLEIKDGRIVGIHRADHDTPLPLNTRHVALAASATSPIAPVPEDLTLSNEIEALPVSNESFVLYENDEDFVKTTYRADHEMPLSLNTDHVALTTTSATSPIAPVPQELALGNETEENPVSNESLKLYGNDEAFHKADHADHGMLLLLNTNYVALSTLASVTSPVAPVPQDLTLKDQTEAHSMSNESFSD</sequence>
<protein>
    <recommendedName>
        <fullName evidence="4">Transmembrane protein</fullName>
    </recommendedName>
</protein>
<keyword evidence="1" id="KW-1133">Transmembrane helix</keyword>
<accession>A0A8T2WBA8</accession>